<dbReference type="GO" id="GO:0060271">
    <property type="term" value="P:cilium assembly"/>
    <property type="evidence" value="ECO:0007669"/>
    <property type="project" value="TreeGrafter"/>
</dbReference>
<evidence type="ECO:0000313" key="7">
    <source>
        <dbReference type="RefSeq" id="XP_011197732.2"/>
    </source>
</evidence>
<accession>A0A6I9V4X8</accession>
<evidence type="ECO:0000256" key="1">
    <source>
        <dbReference type="ARBA" id="ARBA00004120"/>
    </source>
</evidence>
<keyword evidence="3" id="KW-0970">Cilium biogenesis/degradation</keyword>
<dbReference type="RefSeq" id="XP_011197732.2">
    <property type="nucleotide sequence ID" value="XM_011199430.4"/>
</dbReference>
<dbReference type="GO" id="GO:0036038">
    <property type="term" value="C:MKS complex"/>
    <property type="evidence" value="ECO:0007669"/>
    <property type="project" value="TreeGrafter"/>
</dbReference>
<dbReference type="PANTHER" id="PTHR12968:SF4">
    <property type="entry name" value="TECTONIC-LIKE COMPLEX MEMBER MKS1"/>
    <property type="match status" value="1"/>
</dbReference>
<organism evidence="6 7">
    <name type="scientific">Bactrocera dorsalis</name>
    <name type="common">Oriental fruit fly</name>
    <name type="synonym">Dacus dorsalis</name>
    <dbReference type="NCBI Taxonomy" id="27457"/>
    <lineage>
        <taxon>Eukaryota</taxon>
        <taxon>Metazoa</taxon>
        <taxon>Ecdysozoa</taxon>
        <taxon>Arthropoda</taxon>
        <taxon>Hexapoda</taxon>
        <taxon>Insecta</taxon>
        <taxon>Pterygota</taxon>
        <taxon>Neoptera</taxon>
        <taxon>Endopterygota</taxon>
        <taxon>Diptera</taxon>
        <taxon>Brachycera</taxon>
        <taxon>Muscomorpha</taxon>
        <taxon>Tephritoidea</taxon>
        <taxon>Tephritidae</taxon>
        <taxon>Bactrocera</taxon>
        <taxon>Bactrocera</taxon>
    </lineage>
</organism>
<dbReference type="Proteomes" id="UP001652620">
    <property type="component" value="Chromosome 4"/>
</dbReference>
<protein>
    <submittedName>
        <fullName evidence="7">Meckel syndrome type 1 protein homolog</fullName>
    </submittedName>
</protein>
<dbReference type="FunCoup" id="A0A6I9V4X8">
    <property type="interactions" value="251"/>
</dbReference>
<dbReference type="AlphaFoldDB" id="A0A6I9V4X8"/>
<proteinExistence type="predicted"/>
<evidence type="ECO:0000256" key="2">
    <source>
        <dbReference type="ARBA" id="ARBA00022490"/>
    </source>
</evidence>
<dbReference type="OrthoDB" id="10263520at2759"/>
<reference evidence="7" key="1">
    <citation type="submission" date="2025-08" db="UniProtKB">
        <authorList>
            <consortium name="RefSeq"/>
        </authorList>
    </citation>
    <scope>IDENTIFICATION</scope>
    <source>
        <tissue evidence="7">Adult</tissue>
    </source>
</reference>
<comment type="subcellular location">
    <subcellularLocation>
        <location evidence="1">Cytoplasm</location>
        <location evidence="1">Cytoskeleton</location>
        <location evidence="1">Cilium basal body</location>
    </subcellularLocation>
</comment>
<dbReference type="InterPro" id="IPR010796">
    <property type="entry name" value="C2_B9-type_dom"/>
</dbReference>
<evidence type="ECO:0000256" key="4">
    <source>
        <dbReference type="ARBA" id="ARBA00023212"/>
    </source>
</evidence>
<keyword evidence="4" id="KW-0206">Cytoskeleton</keyword>
<dbReference type="KEGG" id="bdr:105222205"/>
<evidence type="ECO:0000256" key="5">
    <source>
        <dbReference type="ARBA" id="ARBA00023273"/>
    </source>
</evidence>
<gene>
    <name evidence="7" type="primary">LOC105222205</name>
</gene>
<dbReference type="Pfam" id="PF07162">
    <property type="entry name" value="B9-C2"/>
    <property type="match status" value="1"/>
</dbReference>
<evidence type="ECO:0000313" key="6">
    <source>
        <dbReference type="Proteomes" id="UP001652620"/>
    </source>
</evidence>
<keyword evidence="2" id="KW-0963">Cytoplasm</keyword>
<keyword evidence="5" id="KW-0966">Cell projection</keyword>
<sequence>MFHIFPKHTGVYNILDNIEYLELEVHFRHINSLLKLPKFDRAFIDVNINSLTKNIESFKHTEDATCLRRIRWQEKLLSPSEIELYKDERSCLTDTQKKYNQWLLETGVSEVSSGHSSSVNEVSKRCHKKRNKKSRKAELSSKERWGEIFTYVHEDDFNPDDGALLSNGKKIEKQTRFDEHVAAQQFMYIFAAISPDTQLVSLAWYPELRQLHIYPDFNDFAVNPYYIQVDTDYRHLYAFAVHNVSKRRYVANPTTYLRLPELTAHWQEERDLNTLFDLPPKRTTRISLLFELRQASGFSYDNINVRYQIKLPANTILEEGVLNASTHASSPGPANVDCFFGYNWQLTLLCEEDFDPTHLLHVYFEVISIDSWGRERIEGYAHYSTYLLTGSKSAKLMCLCPADGILETLTRYLIGGRRLFDFMSFYTDTAKDTLVKSRYGCRIKSTGQLELSCQCFRQRHCELLTPCTNKTSGMTLDDIMLAYRESRRRLEAVVLK</sequence>
<keyword evidence="6" id="KW-1185">Reference proteome</keyword>
<dbReference type="PROSITE" id="PS51381">
    <property type="entry name" value="C2_B9"/>
    <property type="match status" value="1"/>
</dbReference>
<dbReference type="GeneID" id="105222205"/>
<evidence type="ECO:0000256" key="3">
    <source>
        <dbReference type="ARBA" id="ARBA00022794"/>
    </source>
</evidence>
<dbReference type="PANTHER" id="PTHR12968">
    <property type="entry name" value="B9 DOMAIN-CONTAINING"/>
    <property type="match status" value="1"/>
</dbReference>
<dbReference type="InParanoid" id="A0A6I9V4X8"/>
<name>A0A6I9V4X8_BACDO</name>